<evidence type="ECO:0000259" key="1">
    <source>
        <dbReference type="Pfam" id="PF07589"/>
    </source>
</evidence>
<accession>A0A6L8K951</accession>
<sequence>MPNLAGQNLEDQGLYIVTGADSYIAANFNNAAFGGSVSNWLLTPEVVLANGESLTFSLRLLGEGLLDRVEVYAGKDLLAAYESRTDTGWQDYTLLVNGLATPDRGRFAFRYVVDDISLNGDYIGIDSLSINAIPEPGTVALICLGALALRAGCRPRKRWLAAAGVYASMMAAQAGNDGIMSFPHVQVVAQPLAPSVAGQGGFMAYKDPVTGQLTGPNPEQAALLTAAARAPAPLVRQAPPLPKAAHGGVSLMLDERQARFALAHKAADGSVTETCAPLPGERK</sequence>
<feature type="domain" description="Ice-binding protein C-terminal" evidence="1">
    <location>
        <begin position="132"/>
        <end position="157"/>
    </location>
</feature>
<dbReference type="InterPro" id="IPR013424">
    <property type="entry name" value="Ice-binding_C"/>
</dbReference>
<comment type="caution">
    <text evidence="2">The sequence shown here is derived from an EMBL/GenBank/DDBJ whole genome shotgun (WGS) entry which is preliminary data.</text>
</comment>
<organism evidence="2 3">
    <name type="scientific">Duganella flavida</name>
    <dbReference type="NCBI Taxonomy" id="2692175"/>
    <lineage>
        <taxon>Bacteria</taxon>
        <taxon>Pseudomonadati</taxon>
        <taxon>Pseudomonadota</taxon>
        <taxon>Betaproteobacteria</taxon>
        <taxon>Burkholderiales</taxon>
        <taxon>Oxalobacteraceae</taxon>
        <taxon>Telluria group</taxon>
        <taxon>Duganella</taxon>
    </lineage>
</organism>
<proteinExistence type="predicted"/>
<evidence type="ECO:0000313" key="3">
    <source>
        <dbReference type="Proteomes" id="UP000479335"/>
    </source>
</evidence>
<evidence type="ECO:0000313" key="2">
    <source>
        <dbReference type="EMBL" id="MYM22354.1"/>
    </source>
</evidence>
<dbReference type="Proteomes" id="UP000479335">
    <property type="component" value="Unassembled WGS sequence"/>
</dbReference>
<gene>
    <name evidence="2" type="ORF">GTP46_06835</name>
</gene>
<keyword evidence="3" id="KW-1185">Reference proteome</keyword>
<dbReference type="AlphaFoldDB" id="A0A6L8K951"/>
<reference evidence="2 3" key="1">
    <citation type="submission" date="2019-12" db="EMBL/GenBank/DDBJ databases">
        <title>Novel species isolated from a subtropical stream in China.</title>
        <authorList>
            <person name="Lu H."/>
        </authorList>
    </citation>
    <scope>NUCLEOTIDE SEQUENCE [LARGE SCALE GENOMIC DNA]</scope>
    <source>
        <strain evidence="2 3">FT135W</strain>
    </source>
</reference>
<dbReference type="Gene3D" id="2.60.120.200">
    <property type="match status" value="1"/>
</dbReference>
<protein>
    <submittedName>
        <fullName evidence="2">PEP-CTERM sorting domain-containing protein</fullName>
    </submittedName>
</protein>
<dbReference type="EMBL" id="WWCN01000003">
    <property type="protein sequence ID" value="MYM22354.1"/>
    <property type="molecule type" value="Genomic_DNA"/>
</dbReference>
<dbReference type="NCBIfam" id="NF038128">
    <property type="entry name" value="choice_anch_J"/>
    <property type="match status" value="1"/>
</dbReference>
<name>A0A6L8K951_9BURK</name>
<dbReference type="Pfam" id="PF07589">
    <property type="entry name" value="PEP-CTERM"/>
    <property type="match status" value="1"/>
</dbReference>
<dbReference type="RefSeq" id="WP_161005843.1">
    <property type="nucleotide sequence ID" value="NZ_WWCN01000003.1"/>
</dbReference>
<dbReference type="NCBIfam" id="NF047450">
    <property type="entry name" value="post-PEP-CTERM_1"/>
    <property type="match status" value="1"/>
</dbReference>